<reference evidence="3 4" key="1">
    <citation type="submission" date="2020-01" db="EMBL/GenBank/DDBJ databases">
        <title>Genome sequence of Arachis hypogaea, cultivar Shitouqi.</title>
        <authorList>
            <person name="Zhuang W."/>
            <person name="Chen H."/>
            <person name="Varshney R."/>
            <person name="Wang D."/>
            <person name="Ming R."/>
        </authorList>
    </citation>
    <scope>NUCLEOTIDE SEQUENCE [LARGE SCALE GENOMIC DNA]</scope>
    <source>
        <tissue evidence="3">Young leaf</tissue>
    </source>
</reference>
<feature type="region of interest" description="Disordered" evidence="1">
    <location>
        <begin position="1"/>
        <end position="40"/>
    </location>
</feature>
<organism evidence="3 4">
    <name type="scientific">Arachis hypogaea</name>
    <name type="common">Peanut</name>
    <dbReference type="NCBI Taxonomy" id="3818"/>
    <lineage>
        <taxon>Eukaryota</taxon>
        <taxon>Viridiplantae</taxon>
        <taxon>Streptophyta</taxon>
        <taxon>Embryophyta</taxon>
        <taxon>Tracheophyta</taxon>
        <taxon>Spermatophyta</taxon>
        <taxon>Magnoliopsida</taxon>
        <taxon>eudicotyledons</taxon>
        <taxon>Gunneridae</taxon>
        <taxon>Pentapetalae</taxon>
        <taxon>rosids</taxon>
        <taxon>fabids</taxon>
        <taxon>Fabales</taxon>
        <taxon>Fabaceae</taxon>
        <taxon>Papilionoideae</taxon>
        <taxon>50 kb inversion clade</taxon>
        <taxon>dalbergioids sensu lato</taxon>
        <taxon>Dalbergieae</taxon>
        <taxon>Pterocarpus clade</taxon>
        <taxon>Arachis</taxon>
    </lineage>
</organism>
<protein>
    <recommendedName>
        <fullName evidence="2">FAR1 domain-containing protein</fullName>
    </recommendedName>
</protein>
<dbReference type="EMBL" id="CP031001">
    <property type="protein sequence ID" value="QHN76686.1"/>
    <property type="molecule type" value="Genomic_DNA"/>
</dbReference>
<dbReference type="Proteomes" id="UP000464620">
    <property type="component" value="Chromosome B09"/>
</dbReference>
<accession>A0A6B9V582</accession>
<gene>
    <name evidence="3" type="ORF">DS421_19g646100</name>
</gene>
<dbReference type="Pfam" id="PF03101">
    <property type="entry name" value="FAR1"/>
    <property type="match status" value="1"/>
</dbReference>
<dbReference type="PANTHER" id="PTHR47718">
    <property type="entry name" value="OS01G0519700 PROTEIN"/>
    <property type="match status" value="1"/>
</dbReference>
<sequence length="480" mass="53884">MEGESAADECYRPLSAEEEGGDGSDAFGPGGDKFGDDVEDGKLGVELDAEENFGESFFDNWEERAVDGIVELGCINFKQITAKEILMCHFPDRSVAFLFYSLYAKMNGFAGFRGMGSVNDGTQRKREPKAETRCGCEAEMRVHVHSESGRWIISHFQDVHNHELLDDRLTFMLPGHRKMDAAALEQMNMMLRVGIKTPQIYSSFVQTSGKFQNLPFLKRDMEAHSDLLSVVREPVLQSPFLDLERSAAKKLTRAIFFNFRPMLFRACTLKSLGIPCDHIVAVLVHLEMTDIPDSLVLDRWSKSTRSKVRAFVEKGPFCWDSTITCRNWILNDLCREICVLACRHEAEFAEMTDKVLHEIARLKEIQDSGDAGGLNEVGEASTLEGCVNDPELVRCQKRQRKEMLKGVKRCGLCRQTGHNRVSCHLNPNSRMNTQKGASYFGGEGEGETGTMEDLSEEEELAWDDAVDLALDEGYDSQGTI</sequence>
<evidence type="ECO:0000256" key="1">
    <source>
        <dbReference type="SAM" id="MobiDB-lite"/>
    </source>
</evidence>
<dbReference type="AlphaFoldDB" id="A0A6B9V582"/>
<feature type="domain" description="FAR1" evidence="2">
    <location>
        <begin position="114"/>
        <end position="165"/>
    </location>
</feature>
<evidence type="ECO:0000259" key="2">
    <source>
        <dbReference type="Pfam" id="PF03101"/>
    </source>
</evidence>
<name>A0A6B9V582_ARAHY</name>
<dbReference type="PANTHER" id="PTHR47718:SF15">
    <property type="entry name" value="PROTEIN FAR1-RELATED SEQUENCE 5-LIKE"/>
    <property type="match status" value="1"/>
</dbReference>
<proteinExistence type="predicted"/>
<dbReference type="InterPro" id="IPR004330">
    <property type="entry name" value="FAR1_DNA_bnd_dom"/>
</dbReference>
<evidence type="ECO:0000313" key="3">
    <source>
        <dbReference type="EMBL" id="QHN76686.1"/>
    </source>
</evidence>
<evidence type="ECO:0000313" key="4">
    <source>
        <dbReference type="Proteomes" id="UP000464620"/>
    </source>
</evidence>